<comment type="subcellular location">
    <subcellularLocation>
        <location evidence="2 12">Cell inner membrane</location>
        <topology evidence="2 12">Single-pass membrane protein</topology>
    </subcellularLocation>
</comment>
<dbReference type="InterPro" id="IPR007078">
    <property type="entry name" value="Haem_export_protD_CcmD"/>
</dbReference>
<comment type="caution">
    <text evidence="13">The sequence shown here is derived from an EMBL/GenBank/DDBJ whole genome shotgun (WGS) entry which is preliminary data.</text>
</comment>
<dbReference type="Pfam" id="PF04995">
    <property type="entry name" value="CcmD"/>
    <property type="match status" value="1"/>
</dbReference>
<evidence type="ECO:0000256" key="6">
    <source>
        <dbReference type="ARBA" id="ARBA00022475"/>
    </source>
</evidence>
<evidence type="ECO:0000256" key="2">
    <source>
        <dbReference type="ARBA" id="ARBA00004377"/>
    </source>
</evidence>
<dbReference type="EMBL" id="JABBJF010000003">
    <property type="protein sequence ID" value="MBC1185027.1"/>
    <property type="molecule type" value="Genomic_DNA"/>
</dbReference>
<dbReference type="NCBIfam" id="TIGR03141">
    <property type="entry name" value="cytochro_ccmD"/>
    <property type="match status" value="1"/>
</dbReference>
<keyword evidence="7 12" id="KW-0997">Cell inner membrane</keyword>
<keyword evidence="8 12" id="KW-0812">Transmembrane</keyword>
<evidence type="ECO:0000256" key="7">
    <source>
        <dbReference type="ARBA" id="ARBA00022519"/>
    </source>
</evidence>
<keyword evidence="5 12" id="KW-0813">Transport</keyword>
<evidence type="ECO:0000256" key="4">
    <source>
        <dbReference type="ARBA" id="ARBA00016461"/>
    </source>
</evidence>
<evidence type="ECO:0000313" key="13">
    <source>
        <dbReference type="EMBL" id="MBC1185027.1"/>
    </source>
</evidence>
<feature type="transmembrane region" description="Helical" evidence="12">
    <location>
        <begin position="20"/>
        <end position="41"/>
    </location>
</feature>
<evidence type="ECO:0000256" key="11">
    <source>
        <dbReference type="ARBA" id="ARBA00023136"/>
    </source>
</evidence>
<comment type="similarity">
    <text evidence="3 12">Belongs to the CcmD/CycX/HelD family.</text>
</comment>
<protein>
    <recommendedName>
        <fullName evidence="4 12">Heme exporter protein D</fullName>
    </recommendedName>
</protein>
<gene>
    <name evidence="13" type="primary">ccmD</name>
    <name evidence="13" type="ORF">HII27_04785</name>
</gene>
<organism evidence="13 14">
    <name type="scientific">Kluyvera sichuanensis</name>
    <dbReference type="NCBI Taxonomy" id="2725494"/>
    <lineage>
        <taxon>Bacteria</taxon>
        <taxon>Pseudomonadati</taxon>
        <taxon>Pseudomonadota</taxon>
        <taxon>Gammaproteobacteria</taxon>
        <taxon>Enterobacterales</taxon>
        <taxon>Enterobacteriaceae</taxon>
        <taxon>Kluyvera</taxon>
    </lineage>
</organism>
<evidence type="ECO:0000313" key="14">
    <source>
        <dbReference type="Proteomes" id="UP000607331"/>
    </source>
</evidence>
<dbReference type="Proteomes" id="UP000607331">
    <property type="component" value="Unassembled WGS sequence"/>
</dbReference>
<evidence type="ECO:0000256" key="9">
    <source>
        <dbReference type="ARBA" id="ARBA00022748"/>
    </source>
</evidence>
<evidence type="ECO:0000256" key="10">
    <source>
        <dbReference type="ARBA" id="ARBA00022989"/>
    </source>
</evidence>
<evidence type="ECO:0000256" key="1">
    <source>
        <dbReference type="ARBA" id="ARBA00002442"/>
    </source>
</evidence>
<keyword evidence="11 12" id="KW-0472">Membrane</keyword>
<evidence type="ECO:0000256" key="3">
    <source>
        <dbReference type="ARBA" id="ARBA00008741"/>
    </source>
</evidence>
<keyword evidence="9 12" id="KW-0201">Cytochrome c-type biogenesis</keyword>
<sequence>MTPAFKHWNDFFAMGGYGLYIWLAVALVLLALVGLICHTCWQRRAILQAIRRSHSREQRRRNVPQREASL</sequence>
<dbReference type="RefSeq" id="WP_185666832.1">
    <property type="nucleotide sequence ID" value="NZ_JABBJF010000003.1"/>
</dbReference>
<dbReference type="PANTHER" id="PTHR37531">
    <property type="entry name" value="HEME EXPORTER PROTEIN D"/>
    <property type="match status" value="1"/>
</dbReference>
<keyword evidence="6 12" id="KW-1003">Cell membrane</keyword>
<reference evidence="13 14" key="1">
    <citation type="submission" date="2020-04" db="EMBL/GenBank/DDBJ databases">
        <title>The draft genome of Kluyvera sichuanensis strain SCKS090646.</title>
        <authorList>
            <person name="Wei L."/>
            <person name="Liu L."/>
            <person name="Feng Y."/>
            <person name="Zong Z."/>
        </authorList>
    </citation>
    <scope>NUCLEOTIDE SEQUENCE [LARGE SCALE GENOMIC DNA]</scope>
    <source>
        <strain evidence="13 14">090646</strain>
    </source>
</reference>
<keyword evidence="10 12" id="KW-1133">Transmembrane helix</keyword>
<dbReference type="InterPro" id="IPR052075">
    <property type="entry name" value="Heme_exporter_D"/>
</dbReference>
<dbReference type="PANTHER" id="PTHR37531:SF1">
    <property type="entry name" value="HEME EXPORTER PROTEIN D"/>
    <property type="match status" value="1"/>
</dbReference>
<comment type="function">
    <text evidence="1 12">Required for the export of heme to the periplasm for the biogenesis of c-type cytochromes.</text>
</comment>
<accession>A0ABR6RPH7</accession>
<proteinExistence type="inferred from homology"/>
<name>A0ABR6RPH7_9ENTR</name>
<evidence type="ECO:0000256" key="12">
    <source>
        <dbReference type="RuleBase" id="RU363101"/>
    </source>
</evidence>
<evidence type="ECO:0000256" key="5">
    <source>
        <dbReference type="ARBA" id="ARBA00022448"/>
    </source>
</evidence>
<evidence type="ECO:0000256" key="8">
    <source>
        <dbReference type="ARBA" id="ARBA00022692"/>
    </source>
</evidence>
<keyword evidence="14" id="KW-1185">Reference proteome</keyword>